<evidence type="ECO:0008006" key="4">
    <source>
        <dbReference type="Google" id="ProtNLM"/>
    </source>
</evidence>
<keyword evidence="1" id="KW-0812">Transmembrane</keyword>
<dbReference type="InterPro" id="IPR010406">
    <property type="entry name" value="DUF1003"/>
</dbReference>
<dbReference type="EMBL" id="MGIL01000022">
    <property type="protein sequence ID" value="OGM87745.1"/>
    <property type="molecule type" value="Genomic_DNA"/>
</dbReference>
<proteinExistence type="predicted"/>
<feature type="transmembrane region" description="Helical" evidence="1">
    <location>
        <begin position="49"/>
        <end position="68"/>
    </location>
</feature>
<accession>A0A1F8DIX8</accession>
<organism evidence="2 3">
    <name type="scientific">Candidatus Woesebacteria bacterium RIFOXYD1_FULL_43_18</name>
    <dbReference type="NCBI Taxonomy" id="1802551"/>
    <lineage>
        <taxon>Bacteria</taxon>
        <taxon>Candidatus Woeseibacteriota</taxon>
    </lineage>
</organism>
<reference evidence="2 3" key="1">
    <citation type="journal article" date="2016" name="Nat. Commun.">
        <title>Thousands of microbial genomes shed light on interconnected biogeochemical processes in an aquifer system.</title>
        <authorList>
            <person name="Anantharaman K."/>
            <person name="Brown C.T."/>
            <person name="Hug L.A."/>
            <person name="Sharon I."/>
            <person name="Castelle C.J."/>
            <person name="Probst A.J."/>
            <person name="Thomas B.C."/>
            <person name="Singh A."/>
            <person name="Wilkins M.J."/>
            <person name="Karaoz U."/>
            <person name="Brodie E.L."/>
            <person name="Williams K.H."/>
            <person name="Hubbard S.S."/>
            <person name="Banfield J.F."/>
        </authorList>
    </citation>
    <scope>NUCLEOTIDE SEQUENCE [LARGE SCALE GENOMIC DNA]</scope>
</reference>
<name>A0A1F8DIX8_9BACT</name>
<dbReference type="AlphaFoldDB" id="A0A1F8DIX8"/>
<evidence type="ECO:0000313" key="2">
    <source>
        <dbReference type="EMBL" id="OGM87745.1"/>
    </source>
</evidence>
<keyword evidence="1" id="KW-1133">Transmembrane helix</keyword>
<sequence length="149" mass="17406">MSEIQHRLENIRTVADLKREFAPIVNTNEIHRNRLSKTDKVALSITRRVGTMGFFYFCLIFVTIPLIFSAVMPTFQYLSSGFLQLILLPLILIQQNLQSRHDELRAQHDYETNIKAEKEIEAILLHLEKQDEVMRKILQKIETLEKAGK</sequence>
<keyword evidence="1" id="KW-0472">Membrane</keyword>
<comment type="caution">
    <text evidence="2">The sequence shown here is derived from an EMBL/GenBank/DDBJ whole genome shotgun (WGS) entry which is preliminary data.</text>
</comment>
<dbReference type="Pfam" id="PF06210">
    <property type="entry name" value="DUF1003"/>
    <property type="match status" value="1"/>
</dbReference>
<evidence type="ECO:0000256" key="1">
    <source>
        <dbReference type="SAM" id="Phobius"/>
    </source>
</evidence>
<gene>
    <name evidence="2" type="ORF">A2573_00565</name>
</gene>
<protein>
    <recommendedName>
        <fullName evidence="4">DUF1003 domain-containing protein</fullName>
    </recommendedName>
</protein>
<dbReference type="Proteomes" id="UP000177596">
    <property type="component" value="Unassembled WGS sequence"/>
</dbReference>
<evidence type="ECO:0000313" key="3">
    <source>
        <dbReference type="Proteomes" id="UP000177596"/>
    </source>
</evidence>